<reference evidence="1" key="1">
    <citation type="journal article" date="2021" name="Proc. Natl. Acad. Sci. U.S.A.">
        <title>A Catalog of Tens of Thousands of Viruses from Human Metagenomes Reveals Hidden Associations with Chronic Diseases.</title>
        <authorList>
            <person name="Tisza M.J."/>
            <person name="Buck C.B."/>
        </authorList>
    </citation>
    <scope>NUCLEOTIDE SEQUENCE</scope>
    <source>
        <strain evidence="1">CtPSW2</strain>
    </source>
</reference>
<name>A0A8S5MN87_9CAUD</name>
<accession>A0A8S5MN87</accession>
<proteinExistence type="predicted"/>
<organism evidence="1">
    <name type="scientific">Myoviridae sp. ctPSW2</name>
    <dbReference type="NCBI Taxonomy" id="2826648"/>
    <lineage>
        <taxon>Viruses</taxon>
        <taxon>Duplodnaviria</taxon>
        <taxon>Heunggongvirae</taxon>
        <taxon>Uroviricota</taxon>
        <taxon>Caudoviricetes</taxon>
    </lineage>
</organism>
<protein>
    <submittedName>
        <fullName evidence="1">Uncharacterized protein</fullName>
    </submittedName>
</protein>
<dbReference type="EMBL" id="BK014940">
    <property type="protein sequence ID" value="DAD83712.1"/>
    <property type="molecule type" value="Genomic_DNA"/>
</dbReference>
<sequence length="45" mass="4808">MESAACAANMSLSEFAAEAALEYAEIYLRAYAAAKTDVELKHGLI</sequence>
<evidence type="ECO:0000313" key="1">
    <source>
        <dbReference type="EMBL" id="DAD83712.1"/>
    </source>
</evidence>